<dbReference type="GO" id="GO:0046872">
    <property type="term" value="F:metal ion binding"/>
    <property type="evidence" value="ECO:0007669"/>
    <property type="project" value="UniProtKB-KW"/>
</dbReference>
<dbReference type="SUPFAM" id="SSF74650">
    <property type="entry name" value="Galactose mutarotase-like"/>
    <property type="match status" value="1"/>
</dbReference>
<evidence type="ECO:0000313" key="6">
    <source>
        <dbReference type="EMBL" id="HJC86816.1"/>
    </source>
</evidence>
<keyword evidence="3" id="KW-0378">Hydrolase</keyword>
<dbReference type="InterPro" id="IPR054723">
    <property type="entry name" value="Ams1-like_N"/>
</dbReference>
<name>A0A9D2TQH0_9FIRM</name>
<dbReference type="PANTHER" id="PTHR46017:SF1">
    <property type="entry name" value="ALPHA-MANNOSIDASE 2C1"/>
    <property type="match status" value="1"/>
</dbReference>
<dbReference type="FunFam" id="1.20.1270.50:FF:000004">
    <property type="entry name" value="alpha-mannosidase 2C1 isoform X1"/>
    <property type="match status" value="1"/>
</dbReference>
<sequence>MKVMNAEWRDRVDHWVRTLKEDFYEPLGEITWRASRTMEHLSPEEAQKLSFVPVQPGFVWGDTWEYCWFQGSVILPQRAEGKRIVLNLAPDGESTLFVNGKSFGTYRAPWVSERHHYVEDNVLTREAKAGEQFDILMETYAGHYYPEAPTGGCATGPVLPGLYQDPLEEGKRRTLGVCTFGIWDEDAYQLCMDVQTLLGLLEVVDLSSLRAAKIAEALEQFTLTVDFEQDKEARQASYREASRQLRPVMEAVNGSTQPVFYAIGNAHLDLAWLWPMAETHRKTSRTFAAQLRLLEEYPEYRFLQSQPASYEMCRKYYPELFERIREAIGKGQWIAEGAMWVEPDTNMASGEALIRQLVHGKRYYKDVLGTDSVILWLPDTFGYTAALPQILQGCGVKYLVTQKIFWSYNDGEPFPYHYFTWRGMDGSEVTSFLPTSYTYRTDPKEINDVWKNRVQARDLDAFLFPFGYGDGGGGPARDHVEYALRQKDIEGGVKVKMAGPLEFFEDMEKLGGPKNTYVGELYFSAHRGTYSSQADIKKNNRKSELMLREMEMWACAASLRGWTYPIEQADGLWKTLLLHQFHDILPGSSIARVYVEANEAHEKLQADAAQITADAAAALMEKKEGVTVFNSLSFERNSIVTLPDSFADGAALSDGSPIPVQKTKEGVKALVSIPSCGAVSLYPKAAEKTQEAALPEAEAASIQKTADGFVMENGLVSARINGQGEVVSFRLKTGNGTADGLSREYAAGPMNRLRLFKDVPRKFDAWDIDSNYVCQEIEGACEVAVEPVEEGLEAVLKVTGRISQSAYTQYIRLAADSRRLEFETIIDWKELHRLLKTSFPVNVYAENGINEIQFGYVERPAHRSRPYDQERFEVCNHHYSAFRDANGGAAVLNDCKYGISMNENSLELTLLRASAAPEMRADNKVHHFTYAFTAWEGSFMDSDVVRQGYELNVKPYLASGSGQDFSMLSIDRANIILDTMKPAEDGSGDIILRLYESKKAATSASVQLSRELLTAGSSVYACDMLENVTEELSVLDGALALSFHPFEIRTIRIAGPR</sequence>
<gene>
    <name evidence="6" type="ORF">H9926_02235</name>
</gene>
<dbReference type="InterPro" id="IPR041147">
    <property type="entry name" value="GH38_C"/>
</dbReference>
<keyword evidence="4" id="KW-0326">Glycosidase</keyword>
<dbReference type="InterPro" id="IPR027291">
    <property type="entry name" value="Glyco_hydro_38_N_sf"/>
</dbReference>
<dbReference type="GO" id="GO:0004559">
    <property type="term" value="F:alpha-mannosidase activity"/>
    <property type="evidence" value="ECO:0007669"/>
    <property type="project" value="InterPro"/>
</dbReference>
<reference evidence="6" key="2">
    <citation type="submission" date="2021-04" db="EMBL/GenBank/DDBJ databases">
        <authorList>
            <person name="Gilroy R."/>
        </authorList>
    </citation>
    <scope>NUCLEOTIDE SEQUENCE</scope>
    <source>
        <strain evidence="6">ChiBcec1-1630</strain>
    </source>
</reference>
<dbReference type="Pfam" id="PF17677">
    <property type="entry name" value="Glyco_hydro38C2"/>
    <property type="match status" value="1"/>
</dbReference>
<dbReference type="InterPro" id="IPR000602">
    <property type="entry name" value="Glyco_hydro_38_N"/>
</dbReference>
<dbReference type="Gene3D" id="3.20.110.10">
    <property type="entry name" value="Glycoside hydrolase 38, N terminal domain"/>
    <property type="match status" value="1"/>
</dbReference>
<evidence type="ECO:0000313" key="7">
    <source>
        <dbReference type="Proteomes" id="UP000823922"/>
    </source>
</evidence>
<dbReference type="InterPro" id="IPR011013">
    <property type="entry name" value="Gal_mutarotase_sf_dom"/>
</dbReference>
<dbReference type="CDD" id="cd10789">
    <property type="entry name" value="GH38N_AMII_ER_cytosolic"/>
    <property type="match status" value="1"/>
</dbReference>
<organism evidence="6 7">
    <name type="scientific">Candidatus Eisenbergiella intestinigallinarum</name>
    <dbReference type="NCBI Taxonomy" id="2838549"/>
    <lineage>
        <taxon>Bacteria</taxon>
        <taxon>Bacillati</taxon>
        <taxon>Bacillota</taxon>
        <taxon>Clostridia</taxon>
        <taxon>Lachnospirales</taxon>
        <taxon>Lachnospiraceae</taxon>
        <taxon>Eisenbergiella</taxon>
    </lineage>
</organism>
<dbReference type="Gene3D" id="2.60.40.2220">
    <property type="match status" value="1"/>
</dbReference>
<dbReference type="InterPro" id="IPR011682">
    <property type="entry name" value="Glyco_hydro_38_C"/>
</dbReference>
<dbReference type="GO" id="GO:0009313">
    <property type="term" value="P:oligosaccharide catabolic process"/>
    <property type="evidence" value="ECO:0007669"/>
    <property type="project" value="TreeGrafter"/>
</dbReference>
<dbReference type="PANTHER" id="PTHR46017">
    <property type="entry name" value="ALPHA-MANNOSIDASE 2C1"/>
    <property type="match status" value="1"/>
</dbReference>
<proteinExistence type="inferred from homology"/>
<dbReference type="GO" id="GO:0006013">
    <property type="term" value="P:mannose metabolic process"/>
    <property type="evidence" value="ECO:0007669"/>
    <property type="project" value="InterPro"/>
</dbReference>
<feature type="domain" description="Glycoside hydrolase family 38 central" evidence="5">
    <location>
        <begin position="524"/>
        <end position="601"/>
    </location>
</feature>
<evidence type="ECO:0000256" key="4">
    <source>
        <dbReference type="ARBA" id="ARBA00023295"/>
    </source>
</evidence>
<reference evidence="6" key="1">
    <citation type="journal article" date="2021" name="PeerJ">
        <title>Extensive microbial diversity within the chicken gut microbiome revealed by metagenomics and culture.</title>
        <authorList>
            <person name="Gilroy R."/>
            <person name="Ravi A."/>
            <person name="Getino M."/>
            <person name="Pursley I."/>
            <person name="Horton D.L."/>
            <person name="Alikhan N.F."/>
            <person name="Baker D."/>
            <person name="Gharbi K."/>
            <person name="Hall N."/>
            <person name="Watson M."/>
            <person name="Adriaenssens E.M."/>
            <person name="Foster-Nyarko E."/>
            <person name="Jarju S."/>
            <person name="Secka A."/>
            <person name="Antonio M."/>
            <person name="Oren A."/>
            <person name="Chaudhuri R.R."/>
            <person name="La Ragione R."/>
            <person name="Hildebrand F."/>
            <person name="Pallen M.J."/>
        </authorList>
    </citation>
    <scope>NUCLEOTIDE SEQUENCE</scope>
    <source>
        <strain evidence="6">ChiBcec1-1630</strain>
    </source>
</reference>
<dbReference type="Pfam" id="PF01074">
    <property type="entry name" value="Glyco_hydro_38N"/>
    <property type="match status" value="1"/>
</dbReference>
<accession>A0A9D2TQH0</accession>
<dbReference type="SUPFAM" id="SSF88688">
    <property type="entry name" value="Families 57/38 glycoside transferase middle domain"/>
    <property type="match status" value="1"/>
</dbReference>
<evidence type="ECO:0000256" key="2">
    <source>
        <dbReference type="ARBA" id="ARBA00022723"/>
    </source>
</evidence>
<comment type="similarity">
    <text evidence="1">Belongs to the glycosyl hydrolase 38 family.</text>
</comment>
<dbReference type="GO" id="GO:0030246">
    <property type="term" value="F:carbohydrate binding"/>
    <property type="evidence" value="ECO:0007669"/>
    <property type="project" value="InterPro"/>
</dbReference>
<dbReference type="Proteomes" id="UP000823922">
    <property type="component" value="Unassembled WGS sequence"/>
</dbReference>
<dbReference type="Gene3D" id="2.70.98.30">
    <property type="entry name" value="Golgi alpha-mannosidase II, domain 4"/>
    <property type="match status" value="1"/>
</dbReference>
<dbReference type="InterPro" id="IPR037094">
    <property type="entry name" value="Glyco_hydro_38_cen_sf"/>
</dbReference>
<dbReference type="InterPro" id="IPR028995">
    <property type="entry name" value="Glyco_hydro_57/38_cen_sf"/>
</dbReference>
<dbReference type="Pfam" id="PF09261">
    <property type="entry name" value="Alpha-mann_mid"/>
    <property type="match status" value="1"/>
</dbReference>
<evidence type="ECO:0000256" key="3">
    <source>
        <dbReference type="ARBA" id="ARBA00022801"/>
    </source>
</evidence>
<keyword evidence="2" id="KW-0479">Metal-binding</keyword>
<comment type="caution">
    <text evidence="6">The sequence shown here is derived from an EMBL/GenBank/DDBJ whole genome shotgun (WGS) entry which is preliminary data.</text>
</comment>
<dbReference type="SMART" id="SM00872">
    <property type="entry name" value="Alpha-mann_mid"/>
    <property type="match status" value="1"/>
</dbReference>
<evidence type="ECO:0000259" key="5">
    <source>
        <dbReference type="SMART" id="SM00872"/>
    </source>
</evidence>
<dbReference type="Pfam" id="PF22907">
    <property type="entry name" value="Ams1-like_1st"/>
    <property type="match status" value="1"/>
</dbReference>
<dbReference type="EMBL" id="DWVS01000048">
    <property type="protein sequence ID" value="HJC86816.1"/>
    <property type="molecule type" value="Genomic_DNA"/>
</dbReference>
<dbReference type="Pfam" id="PF07748">
    <property type="entry name" value="Glyco_hydro_38C"/>
    <property type="match status" value="1"/>
</dbReference>
<dbReference type="AlphaFoldDB" id="A0A9D2TQH0"/>
<evidence type="ECO:0000256" key="1">
    <source>
        <dbReference type="ARBA" id="ARBA00009792"/>
    </source>
</evidence>
<protein>
    <submittedName>
        <fullName evidence="6">Alpha-mannosidase</fullName>
    </submittedName>
</protein>
<dbReference type="InterPro" id="IPR015341">
    <property type="entry name" value="Glyco_hydro_38_cen"/>
</dbReference>
<dbReference type="InterPro" id="IPR011330">
    <property type="entry name" value="Glyco_hydro/deAcase_b/a-brl"/>
</dbReference>
<dbReference type="Gene3D" id="1.20.1270.50">
    <property type="entry name" value="Glycoside hydrolase family 38, central domain"/>
    <property type="match status" value="1"/>
</dbReference>
<dbReference type="SUPFAM" id="SSF88713">
    <property type="entry name" value="Glycoside hydrolase/deacetylase"/>
    <property type="match status" value="1"/>
</dbReference>